<dbReference type="GO" id="GO:0007608">
    <property type="term" value="P:sensory perception of smell"/>
    <property type="evidence" value="ECO:0007669"/>
    <property type="project" value="TreeGrafter"/>
</dbReference>
<dbReference type="GO" id="GO:0007601">
    <property type="term" value="P:visual perception"/>
    <property type="evidence" value="ECO:0007669"/>
    <property type="project" value="TreeGrafter"/>
</dbReference>
<keyword evidence="5" id="KW-1185">Reference proteome</keyword>
<feature type="signal peptide" evidence="2">
    <location>
        <begin position="1"/>
        <end position="19"/>
    </location>
</feature>
<proteinExistence type="predicted"/>
<evidence type="ECO:0000256" key="2">
    <source>
        <dbReference type="SAM" id="SignalP"/>
    </source>
</evidence>
<accession>A0A4W2ESG3</accession>
<evidence type="ECO:0000313" key="5">
    <source>
        <dbReference type="Proteomes" id="UP000314981"/>
    </source>
</evidence>
<reference evidence="4" key="2">
    <citation type="submission" date="2025-08" db="UniProtKB">
        <authorList>
            <consortium name="Ensembl"/>
        </authorList>
    </citation>
    <scope>IDENTIFICATION</scope>
</reference>
<sequence>MKNTVLTIFSFATFILVLSFKKCQGPVHARFIVLVVPLNLFLPSISPTNPPFFQEDSESELWQHASWNSINPRREFPLALALPSAGTLSARAQYFGTNLEKEQGPGLPSAGSLPPTDRTALTFPRWWDPWDRWQGIERRVGRAPRGLRARARREGPRGERGGGGLARVAEKSASPRSAEAASSEQRRTQSCAGRWDVQRVAEERVGRGAEAGGGGAEAEGGGAGAGRLGSLEAGAAVVGATAATPGVAGVCECFPLLQRGRACSRRRPRLRLVPRSGHPVVRREPDIATRPQVSFCRRCPHPQVSPRPDMVDVLGGRRLVTCDGAWVEAEAALQNKVVALYFAAGRCAPSRDFTPLLCDFYEELVDEARPPAPFEVVFVSADGSAQEMLEFMKELHGAWLALPFHDPYRHELRTRYHITAIPRLVILKPSGEVITDKGRKQIRERGLACFQNWVEAADIFQNFSS</sequence>
<dbReference type="Ensembl" id="ENSBIXT00000034342.1">
    <property type="protein sequence ID" value="ENSBIXP00000039718.1"/>
    <property type="gene ID" value="ENSBIXG00000023658.1"/>
</dbReference>
<dbReference type="InterPro" id="IPR029519">
    <property type="entry name" value="RdCVF2"/>
</dbReference>
<evidence type="ECO:0000259" key="3">
    <source>
        <dbReference type="Pfam" id="PF13905"/>
    </source>
</evidence>
<organism evidence="4 5">
    <name type="scientific">Bos indicus x Bos taurus</name>
    <name type="common">Hybrid cattle</name>
    <dbReference type="NCBI Taxonomy" id="30522"/>
    <lineage>
        <taxon>Eukaryota</taxon>
        <taxon>Metazoa</taxon>
        <taxon>Chordata</taxon>
        <taxon>Craniata</taxon>
        <taxon>Vertebrata</taxon>
        <taxon>Euteleostomi</taxon>
        <taxon>Mammalia</taxon>
        <taxon>Eutheria</taxon>
        <taxon>Laurasiatheria</taxon>
        <taxon>Artiodactyla</taxon>
        <taxon>Ruminantia</taxon>
        <taxon>Pecora</taxon>
        <taxon>Bovidae</taxon>
        <taxon>Bovinae</taxon>
        <taxon>Bos</taxon>
    </lineage>
</organism>
<feature type="region of interest" description="Disordered" evidence="1">
    <location>
        <begin position="146"/>
        <end position="198"/>
    </location>
</feature>
<dbReference type="PANTHER" id="PTHR46762">
    <property type="entry name" value="NUCLEOREDOXIN-LIKE PROTEIN 2"/>
    <property type="match status" value="1"/>
</dbReference>
<reference evidence="4" key="3">
    <citation type="submission" date="2025-09" db="UniProtKB">
        <authorList>
            <consortium name="Ensembl"/>
        </authorList>
    </citation>
    <scope>IDENTIFICATION</scope>
</reference>
<dbReference type="InterPro" id="IPR036249">
    <property type="entry name" value="Thioredoxin-like_sf"/>
</dbReference>
<protein>
    <recommendedName>
        <fullName evidence="3">Thioredoxin-like fold domain-containing protein</fullName>
    </recommendedName>
</protein>
<evidence type="ECO:0000313" key="4">
    <source>
        <dbReference type="Ensembl" id="ENSBIXP00000039718.1"/>
    </source>
</evidence>
<dbReference type="AlphaFoldDB" id="A0A4W2ESG3"/>
<feature type="chain" id="PRO_5021449703" description="Thioredoxin-like fold domain-containing protein" evidence="2">
    <location>
        <begin position="20"/>
        <end position="465"/>
    </location>
</feature>
<evidence type="ECO:0000256" key="1">
    <source>
        <dbReference type="SAM" id="MobiDB-lite"/>
    </source>
</evidence>
<feature type="domain" description="Thioredoxin-like fold" evidence="3">
    <location>
        <begin position="335"/>
        <end position="433"/>
    </location>
</feature>
<reference evidence="4 5" key="1">
    <citation type="submission" date="2018-11" db="EMBL/GenBank/DDBJ databases">
        <title>Haplotype-resolved cattle genomes.</title>
        <authorList>
            <person name="Low W.Y."/>
            <person name="Tearle R."/>
            <person name="Bickhart D.M."/>
            <person name="Rosen B.D."/>
            <person name="Koren S."/>
            <person name="Rhie A."/>
            <person name="Hiendleder S."/>
            <person name="Phillippy A.M."/>
            <person name="Smith T.P.L."/>
            <person name="Williams J.L."/>
        </authorList>
    </citation>
    <scope>NUCLEOTIDE SEQUENCE [LARGE SCALE GENOMIC DNA]</scope>
</reference>
<dbReference type="SUPFAM" id="SSF52833">
    <property type="entry name" value="Thioredoxin-like"/>
    <property type="match status" value="1"/>
</dbReference>
<dbReference type="GO" id="GO:0045494">
    <property type="term" value="P:photoreceptor cell maintenance"/>
    <property type="evidence" value="ECO:0007669"/>
    <property type="project" value="InterPro"/>
</dbReference>
<feature type="compositionally biased region" description="Low complexity" evidence="1">
    <location>
        <begin position="171"/>
        <end position="183"/>
    </location>
</feature>
<dbReference type="PANTHER" id="PTHR46762:SF1">
    <property type="entry name" value="NUCLEOREDOXIN-LIKE PROTEIN 2"/>
    <property type="match status" value="1"/>
</dbReference>
<dbReference type="CDD" id="cd02964">
    <property type="entry name" value="TryX_like_family"/>
    <property type="match status" value="1"/>
</dbReference>
<dbReference type="Gene3D" id="3.40.30.10">
    <property type="entry name" value="Glutaredoxin"/>
    <property type="match status" value="1"/>
</dbReference>
<dbReference type="STRING" id="30522.A0A4W2ESG3"/>
<dbReference type="Pfam" id="PF13905">
    <property type="entry name" value="Thioredoxin_8"/>
    <property type="match status" value="1"/>
</dbReference>
<dbReference type="InterPro" id="IPR012336">
    <property type="entry name" value="Thioredoxin-like_fold"/>
</dbReference>
<dbReference type="Proteomes" id="UP000314981">
    <property type="component" value="Chromosome 8"/>
</dbReference>
<keyword evidence="2" id="KW-0732">Signal</keyword>
<name>A0A4W2ESG3_BOBOX</name>